<dbReference type="Gene3D" id="1.25.40.340">
    <property type="match status" value="1"/>
</dbReference>
<dbReference type="Gene3D" id="3.30.1180.20">
    <property type="entry name" value="Dihydroxyacetone kinase, domain 2"/>
    <property type="match status" value="1"/>
</dbReference>
<feature type="binding site" evidence="7">
    <location>
        <position position="119"/>
    </location>
    <ligand>
        <name>substrate</name>
    </ligand>
</feature>
<keyword evidence="11" id="KW-1185">Reference proteome</keyword>
<evidence type="ECO:0000256" key="7">
    <source>
        <dbReference type="PIRSR" id="PIRSR612734-2"/>
    </source>
</evidence>
<feature type="active site" description="Tele-hemiaminal-histidine intermediate" evidence="6">
    <location>
        <position position="223"/>
    </location>
</feature>
<gene>
    <name evidence="10" type="ORF">Ae201684_011740</name>
</gene>
<dbReference type="InterPro" id="IPR050861">
    <property type="entry name" value="Dihydroxyacetone_Kinase"/>
</dbReference>
<dbReference type="PANTHER" id="PTHR28629">
    <property type="entry name" value="TRIOKINASE/FMN CYCLASE"/>
    <property type="match status" value="1"/>
</dbReference>
<feature type="domain" description="DhaK" evidence="9">
    <location>
        <begin position="15"/>
        <end position="337"/>
    </location>
</feature>
<dbReference type="InterPro" id="IPR004007">
    <property type="entry name" value="DhaL_dom"/>
</dbReference>
<dbReference type="SUPFAM" id="SSF82549">
    <property type="entry name" value="DAK1/DegV-like"/>
    <property type="match status" value="1"/>
</dbReference>
<dbReference type="GO" id="GO:0005829">
    <property type="term" value="C:cytosol"/>
    <property type="evidence" value="ECO:0007669"/>
    <property type="project" value="TreeGrafter"/>
</dbReference>
<evidence type="ECO:0000259" key="8">
    <source>
        <dbReference type="PROSITE" id="PS51480"/>
    </source>
</evidence>
<organism evidence="10 11">
    <name type="scientific">Aphanomyces euteiches</name>
    <dbReference type="NCBI Taxonomy" id="100861"/>
    <lineage>
        <taxon>Eukaryota</taxon>
        <taxon>Sar</taxon>
        <taxon>Stramenopiles</taxon>
        <taxon>Oomycota</taxon>
        <taxon>Saprolegniomycetes</taxon>
        <taxon>Saprolegniales</taxon>
        <taxon>Verrucalvaceae</taxon>
        <taxon>Aphanomyces</taxon>
    </lineage>
</organism>
<evidence type="ECO:0000256" key="5">
    <source>
        <dbReference type="ARBA" id="ARBA00022840"/>
    </source>
</evidence>
<evidence type="ECO:0008006" key="12">
    <source>
        <dbReference type="Google" id="ProtNLM"/>
    </source>
</evidence>
<reference evidence="10 11" key="1">
    <citation type="submission" date="2019-07" db="EMBL/GenBank/DDBJ databases">
        <title>Genomics analysis of Aphanomyces spp. identifies a new class of oomycete effector associated with host adaptation.</title>
        <authorList>
            <person name="Gaulin E."/>
        </authorList>
    </citation>
    <scope>NUCLEOTIDE SEQUENCE [LARGE SCALE GENOMIC DNA]</scope>
    <source>
        <strain evidence="10 11">ATCC 201684</strain>
    </source>
</reference>
<dbReference type="InterPro" id="IPR012734">
    <property type="entry name" value="DhaK_ATP"/>
</dbReference>
<dbReference type="Pfam" id="PF02733">
    <property type="entry name" value="Dak1"/>
    <property type="match status" value="1"/>
</dbReference>
<proteinExistence type="inferred from homology"/>
<dbReference type="PANTHER" id="PTHR28629:SF4">
    <property type="entry name" value="TRIOKINASE_FMN CYCLASE"/>
    <property type="match status" value="1"/>
</dbReference>
<evidence type="ECO:0000256" key="2">
    <source>
        <dbReference type="ARBA" id="ARBA00022679"/>
    </source>
</evidence>
<comment type="caution">
    <text evidence="10">The sequence shown here is derived from an EMBL/GenBank/DDBJ whole genome shotgun (WGS) entry which is preliminary data.</text>
</comment>
<dbReference type="FunFam" id="3.40.50.10440:FF:000001">
    <property type="entry name" value="Dihydroxyacetone kinase, DhaK subunit"/>
    <property type="match status" value="1"/>
</dbReference>
<feature type="domain" description="DhaL" evidence="8">
    <location>
        <begin position="374"/>
        <end position="581"/>
    </location>
</feature>
<dbReference type="InterPro" id="IPR004006">
    <property type="entry name" value="DhaK_dom"/>
</dbReference>
<evidence type="ECO:0000256" key="4">
    <source>
        <dbReference type="ARBA" id="ARBA00022777"/>
    </source>
</evidence>
<dbReference type="GO" id="GO:0004371">
    <property type="term" value="F:glycerone kinase activity"/>
    <property type="evidence" value="ECO:0007669"/>
    <property type="project" value="InterPro"/>
</dbReference>
<keyword evidence="5" id="KW-0067">ATP-binding</keyword>
<dbReference type="GO" id="GO:0019563">
    <property type="term" value="P:glycerol catabolic process"/>
    <property type="evidence" value="ECO:0007669"/>
    <property type="project" value="TreeGrafter"/>
</dbReference>
<evidence type="ECO:0000256" key="1">
    <source>
        <dbReference type="ARBA" id="ARBA00008757"/>
    </source>
</evidence>
<evidence type="ECO:0000256" key="3">
    <source>
        <dbReference type="ARBA" id="ARBA00022741"/>
    </source>
</evidence>
<dbReference type="FunFam" id="3.30.1180.20:FF:000001">
    <property type="entry name" value="Dihydroxyacetone kinase 1"/>
    <property type="match status" value="1"/>
</dbReference>
<sequence>MATASSSGLFKMINESTSVVDEMLQGLVHTSPHLSLVPEHRVVLHQDYQAIKQNQVTLLSGGGSGHEPAHAGYIGDGMLTGVICGGVFASPSMKQVLAAIRLVAGEHGCLIIVKNYTGDRLNFGLAIETAKAEGFNVDMVVIGDDVAIPGAKAGRRGVAGTVFIHKIAGAMAAQGYPLDVIANKLRQLAIGTMGVAWKSCTLPGQSTSRHINSNEMELGLGIHGEPGVRSASQKSSKDTVAELLETIHTDLGVQRHDSVVLMVNNLGSTTAMELNVIANDTLEFCRRQDLNVERIVVGNFMTALDMSGFSITVWKLDPMQQHALLAWLDFAVTAPAWPARTAQPFKANQLVNAPKETTSQPAPVGTSPLTAHGLLLKQAIEAAARRIIQAEPELTEWDSKVGDGDCGHTLKGGAQAILNDLASYPLNVPSLALHAIAATIGKSIGGTSGVLYTIFFTAAGTAMQTHDKGQDNSTVSTHGWVDSVGSGVAAIQKYGGALEGSRTMVDALLPALRAAKKAELGSYSDWLTSVEKAAYEGAENTKEISPRDAMGRTSYVGADFVKGVPDPGAMAVAYWIHAVVAILGATQ</sequence>
<name>A0A6G0WTM3_9STRA</name>
<protein>
    <recommendedName>
        <fullName evidence="12">Dihydroxyacetone kinase</fullName>
    </recommendedName>
</protein>
<dbReference type="Pfam" id="PF02734">
    <property type="entry name" value="Dak2"/>
    <property type="match status" value="1"/>
</dbReference>
<dbReference type="NCBIfam" id="TIGR02361">
    <property type="entry name" value="dak_ATP"/>
    <property type="match status" value="1"/>
</dbReference>
<accession>A0A6G0WTM3</accession>
<feature type="binding site" evidence="7">
    <location>
        <begin position="63"/>
        <end position="66"/>
    </location>
    <ligand>
        <name>substrate</name>
    </ligand>
</feature>
<dbReference type="SUPFAM" id="SSF101473">
    <property type="entry name" value="DhaL-like"/>
    <property type="match status" value="1"/>
</dbReference>
<keyword evidence="2" id="KW-0808">Transferase</keyword>
<dbReference type="InterPro" id="IPR036117">
    <property type="entry name" value="DhaL_dom_sf"/>
</dbReference>
<dbReference type="FunFam" id="1.25.40.340:FF:000002">
    <property type="entry name" value="Dihydroxyacetone kinase, L subunit"/>
    <property type="match status" value="1"/>
</dbReference>
<feature type="binding site" evidence="7">
    <location>
        <position position="114"/>
    </location>
    <ligand>
        <name>substrate</name>
    </ligand>
</feature>
<evidence type="ECO:0000313" key="11">
    <source>
        <dbReference type="Proteomes" id="UP000481153"/>
    </source>
</evidence>
<dbReference type="NCBIfam" id="NF011049">
    <property type="entry name" value="PRK14479.1"/>
    <property type="match status" value="1"/>
</dbReference>
<dbReference type="AlphaFoldDB" id="A0A6G0WTM3"/>
<comment type="similarity">
    <text evidence="1">Belongs to the dihydroxyacetone kinase (DAK) family.</text>
</comment>
<evidence type="ECO:0000256" key="6">
    <source>
        <dbReference type="PIRSR" id="PIRSR612734-1"/>
    </source>
</evidence>
<keyword evidence="4" id="KW-0418">Kinase</keyword>
<keyword evidence="3" id="KW-0547">Nucleotide-binding</keyword>
<evidence type="ECO:0000313" key="10">
    <source>
        <dbReference type="EMBL" id="KAF0730854.1"/>
    </source>
</evidence>
<dbReference type="PROSITE" id="PS51480">
    <property type="entry name" value="DHAL"/>
    <property type="match status" value="1"/>
</dbReference>
<dbReference type="GO" id="GO:0005524">
    <property type="term" value="F:ATP binding"/>
    <property type="evidence" value="ECO:0007669"/>
    <property type="project" value="UniProtKB-KW"/>
</dbReference>
<dbReference type="PROSITE" id="PS51481">
    <property type="entry name" value="DHAK"/>
    <property type="match status" value="1"/>
</dbReference>
<dbReference type="VEuPathDB" id="FungiDB:AeMF1_019218"/>
<dbReference type="EMBL" id="VJMJ01000149">
    <property type="protein sequence ID" value="KAF0730854.1"/>
    <property type="molecule type" value="Genomic_DNA"/>
</dbReference>
<evidence type="ECO:0000259" key="9">
    <source>
        <dbReference type="PROSITE" id="PS51481"/>
    </source>
</evidence>
<dbReference type="Gene3D" id="3.40.50.10440">
    <property type="entry name" value="Dihydroxyacetone kinase, domain 1"/>
    <property type="match status" value="1"/>
</dbReference>
<dbReference type="SMART" id="SM01120">
    <property type="entry name" value="Dak2"/>
    <property type="match status" value="1"/>
</dbReference>
<dbReference type="Proteomes" id="UP000481153">
    <property type="component" value="Unassembled WGS sequence"/>
</dbReference>